<evidence type="ECO:0000256" key="3">
    <source>
        <dbReference type="ARBA" id="ARBA00011738"/>
    </source>
</evidence>
<keyword evidence="6" id="KW-0963">Cytoplasm</keyword>
<comment type="similarity">
    <text evidence="2">Belongs to the sepiapterin reductase family.</text>
</comment>
<dbReference type="InterPro" id="IPR036291">
    <property type="entry name" value="NAD(P)-bd_dom_sf"/>
</dbReference>
<keyword evidence="10" id="KW-1185">Reference proteome</keyword>
<evidence type="ECO:0000256" key="7">
    <source>
        <dbReference type="ARBA" id="ARBA00022857"/>
    </source>
</evidence>
<evidence type="ECO:0000256" key="1">
    <source>
        <dbReference type="ARBA" id="ARBA00004496"/>
    </source>
</evidence>
<evidence type="ECO:0000256" key="6">
    <source>
        <dbReference type="ARBA" id="ARBA00022490"/>
    </source>
</evidence>
<dbReference type="GO" id="GO:0006729">
    <property type="term" value="P:tetrahydrobiopterin biosynthetic process"/>
    <property type="evidence" value="ECO:0007669"/>
    <property type="project" value="InterPro"/>
</dbReference>
<dbReference type="InterPro" id="IPR051721">
    <property type="entry name" value="Biopterin_syn/organic_redct"/>
</dbReference>
<dbReference type="EC" id="1.1.1.153" evidence="4"/>
<dbReference type="OrthoDB" id="153074at2759"/>
<evidence type="ECO:0000256" key="4">
    <source>
        <dbReference type="ARBA" id="ARBA00013075"/>
    </source>
</evidence>
<dbReference type="Proteomes" id="UP000261660">
    <property type="component" value="Unplaced"/>
</dbReference>
<protein>
    <recommendedName>
        <fullName evidence="5">Sepiapterin reductase</fullName>
        <ecNumber evidence="4">1.1.1.153</ecNumber>
    </recommendedName>
</protein>
<accession>A0A3Q3G251</accession>
<reference evidence="9" key="2">
    <citation type="submission" date="2025-09" db="UniProtKB">
        <authorList>
            <consortium name="Ensembl"/>
        </authorList>
    </citation>
    <scope>IDENTIFICATION</scope>
</reference>
<evidence type="ECO:0000256" key="2">
    <source>
        <dbReference type="ARBA" id="ARBA00010483"/>
    </source>
</evidence>
<keyword evidence="8" id="KW-0560">Oxidoreductase</keyword>
<dbReference type="PRINTS" id="PR00081">
    <property type="entry name" value="GDHRDH"/>
</dbReference>
<evidence type="ECO:0000256" key="8">
    <source>
        <dbReference type="ARBA" id="ARBA00023002"/>
    </source>
</evidence>
<dbReference type="PANTHER" id="PTHR44085:SF2">
    <property type="entry name" value="SEPIAPTERIN REDUCTASE"/>
    <property type="match status" value="1"/>
</dbReference>
<proteinExistence type="inferred from homology"/>
<dbReference type="FunCoup" id="A0A3Q3G251">
    <property type="interactions" value="1678"/>
</dbReference>
<dbReference type="GO" id="GO:0004757">
    <property type="term" value="F:sepiapterin reductase (NADP+) activity"/>
    <property type="evidence" value="ECO:0007669"/>
    <property type="project" value="UniProtKB-EC"/>
</dbReference>
<reference evidence="9" key="1">
    <citation type="submission" date="2025-08" db="UniProtKB">
        <authorList>
            <consortium name="Ensembl"/>
        </authorList>
    </citation>
    <scope>IDENTIFICATION</scope>
</reference>
<dbReference type="STRING" id="56723.ENSLBEP00000027141"/>
<dbReference type="Gene3D" id="3.40.50.720">
    <property type="entry name" value="NAD(P)-binding Rossmann-like Domain"/>
    <property type="match status" value="1"/>
</dbReference>
<evidence type="ECO:0000313" key="10">
    <source>
        <dbReference type="Proteomes" id="UP000261660"/>
    </source>
</evidence>
<dbReference type="SUPFAM" id="SSF51735">
    <property type="entry name" value="NAD(P)-binding Rossmann-fold domains"/>
    <property type="match status" value="1"/>
</dbReference>
<dbReference type="PANTHER" id="PTHR44085">
    <property type="entry name" value="SEPIAPTERIN REDUCTASE"/>
    <property type="match status" value="1"/>
</dbReference>
<dbReference type="InterPro" id="IPR002347">
    <property type="entry name" value="SDR_fam"/>
</dbReference>
<dbReference type="Pfam" id="PF00106">
    <property type="entry name" value="adh_short"/>
    <property type="match status" value="1"/>
</dbReference>
<organism evidence="9 10">
    <name type="scientific">Labrus bergylta</name>
    <name type="common">ballan wrasse</name>
    <dbReference type="NCBI Taxonomy" id="56723"/>
    <lineage>
        <taxon>Eukaryota</taxon>
        <taxon>Metazoa</taxon>
        <taxon>Chordata</taxon>
        <taxon>Craniata</taxon>
        <taxon>Vertebrata</taxon>
        <taxon>Euteleostomi</taxon>
        <taxon>Actinopterygii</taxon>
        <taxon>Neopterygii</taxon>
        <taxon>Teleostei</taxon>
        <taxon>Neoteleostei</taxon>
        <taxon>Acanthomorphata</taxon>
        <taxon>Eupercaria</taxon>
        <taxon>Labriformes</taxon>
        <taxon>Labridae</taxon>
        <taxon>Labrus</taxon>
    </lineage>
</organism>
<evidence type="ECO:0000313" key="9">
    <source>
        <dbReference type="Ensembl" id="ENSLBEP00000027141.1"/>
    </source>
</evidence>
<dbReference type="InterPro" id="IPR006393">
    <property type="entry name" value="Sepiapterin_red"/>
</dbReference>
<sequence>MSSADLGRALCIITGASRGFGRTVALQMSRSVKSGSALVLAARSGDELRALQVELSGSEAGRAGLKTVCVVADLSQKEGLESVVKAAAEAFSEDMEHIILINNAASLGDVSRFAKDFTNMADVDSYLSFNVSSFLCLTASILQRFPQRPGLKRTVVNVSSACALQPFSSWVLYCSGKAARHMMFRVLAQEEPDLRVLNYSPGPMATAMLEEGRSRTGDSGLKKLISDLYSDGKLVACEDSCAKMMKLLLEDKFKSGDHIDVFDV</sequence>
<dbReference type="GeneTree" id="ENSGT00440000033609"/>
<dbReference type="FunFam" id="3.40.50.720:FF:000259">
    <property type="entry name" value="Sepiapterin reductase"/>
    <property type="match status" value="1"/>
</dbReference>
<name>A0A3Q3G251_9LABR</name>
<dbReference type="AlphaFoldDB" id="A0A3Q3G251"/>
<keyword evidence="7" id="KW-0521">NADP</keyword>
<comment type="subcellular location">
    <subcellularLocation>
        <location evidence="1">Cytoplasm</location>
    </subcellularLocation>
</comment>
<dbReference type="InParanoid" id="A0A3Q3G251"/>
<dbReference type="CDD" id="cd05367">
    <property type="entry name" value="SPR-like_SDR_c"/>
    <property type="match status" value="1"/>
</dbReference>
<evidence type="ECO:0000256" key="5">
    <source>
        <dbReference type="ARBA" id="ARBA00019170"/>
    </source>
</evidence>
<comment type="subunit">
    <text evidence="3">Homodimer.</text>
</comment>
<dbReference type="Ensembl" id="ENSLBET00000028442.1">
    <property type="protein sequence ID" value="ENSLBEP00000027141.1"/>
    <property type="gene ID" value="ENSLBEG00000020615.1"/>
</dbReference>
<dbReference type="GO" id="GO:0005737">
    <property type="term" value="C:cytoplasm"/>
    <property type="evidence" value="ECO:0007669"/>
    <property type="project" value="UniProtKB-SubCell"/>
</dbReference>
<dbReference type="NCBIfam" id="TIGR01500">
    <property type="entry name" value="sepiapter_red"/>
    <property type="match status" value="1"/>
</dbReference>